<evidence type="ECO:0000313" key="3">
    <source>
        <dbReference type="Proteomes" id="UP000008553"/>
    </source>
</evidence>
<dbReference type="AlphaFoldDB" id="Q7RM89"/>
<evidence type="ECO:0000256" key="1">
    <source>
        <dbReference type="SAM" id="Phobius"/>
    </source>
</evidence>
<dbReference type="EMBL" id="AABL01000629">
    <property type="protein sequence ID" value="EAA21731.1"/>
    <property type="molecule type" value="Genomic_DNA"/>
</dbReference>
<evidence type="ECO:0000313" key="2">
    <source>
        <dbReference type="EMBL" id="EAA21731.1"/>
    </source>
</evidence>
<gene>
    <name evidence="2" type="ORF">PY02294</name>
</gene>
<protein>
    <submittedName>
        <fullName evidence="2">Uncharacterized protein</fullName>
    </submittedName>
</protein>
<proteinExistence type="predicted"/>
<sequence>MTMSLLGFCTILIFLNIFFYILLMQYNFVPSSSDYYHYLRAIPNLKFFFLRNLEQYIEESKKRVQHNNEEIQITDKKKTNSDFYDYKGFSDSNGQ</sequence>
<comment type="caution">
    <text evidence="2">The sequence shown here is derived from an EMBL/GenBank/DDBJ whole genome shotgun (WGS) entry which is preliminary data.</text>
</comment>
<reference evidence="2 3" key="1">
    <citation type="journal article" date="2002" name="Nature">
        <title>Genome sequence and comparative analysis of the model rodent malaria parasite Plasmodium yoelii yoelii.</title>
        <authorList>
            <person name="Carlton J.M."/>
            <person name="Angiuoli S.V."/>
            <person name="Suh B.B."/>
            <person name="Kooij T.W."/>
            <person name="Pertea M."/>
            <person name="Silva J.C."/>
            <person name="Ermolaeva M.D."/>
            <person name="Allen J.E."/>
            <person name="Selengut J.D."/>
            <person name="Koo H.L."/>
            <person name="Peterson J.D."/>
            <person name="Pop M."/>
            <person name="Kosack D.S."/>
            <person name="Shumway M.F."/>
            <person name="Bidwell S.L."/>
            <person name="Shallom S.J."/>
            <person name="van Aken S.E."/>
            <person name="Riedmuller S.B."/>
            <person name="Feldblyum T.V."/>
            <person name="Cho J.K."/>
            <person name="Quackenbush J."/>
            <person name="Sedegah M."/>
            <person name="Shoaibi A."/>
            <person name="Cummings L.M."/>
            <person name="Florens L."/>
            <person name="Yates J.R."/>
            <person name="Raine J.D."/>
            <person name="Sinden R.E."/>
            <person name="Harris M.A."/>
            <person name="Cunningham D.A."/>
            <person name="Preiser P.R."/>
            <person name="Bergman L.W."/>
            <person name="Vaidya A.B."/>
            <person name="van Lin L.H."/>
            <person name="Janse C.J."/>
            <person name="Waters A.P."/>
            <person name="Smith H.O."/>
            <person name="White O.R."/>
            <person name="Salzberg S.L."/>
            <person name="Venter J.C."/>
            <person name="Fraser C.M."/>
            <person name="Hoffman S.L."/>
            <person name="Gardner M.J."/>
            <person name="Carucci D.J."/>
        </authorList>
    </citation>
    <scope>NUCLEOTIDE SEQUENCE [LARGE SCALE GENOMIC DNA]</scope>
    <source>
        <strain evidence="2 3">17XNL</strain>
    </source>
</reference>
<dbReference type="PaxDb" id="73239-Q7RM89"/>
<accession>Q7RM89</accession>
<keyword evidence="1" id="KW-0812">Transmembrane</keyword>
<keyword evidence="3" id="KW-1185">Reference proteome</keyword>
<organism evidence="2 3">
    <name type="scientific">Plasmodium yoelii yoelii</name>
    <dbReference type="NCBI Taxonomy" id="73239"/>
    <lineage>
        <taxon>Eukaryota</taxon>
        <taxon>Sar</taxon>
        <taxon>Alveolata</taxon>
        <taxon>Apicomplexa</taxon>
        <taxon>Aconoidasida</taxon>
        <taxon>Haemosporida</taxon>
        <taxon>Plasmodiidae</taxon>
        <taxon>Plasmodium</taxon>
        <taxon>Plasmodium (Vinckeia)</taxon>
    </lineage>
</organism>
<keyword evidence="1" id="KW-1133">Transmembrane helix</keyword>
<keyword evidence="1" id="KW-0472">Membrane</keyword>
<dbReference type="Proteomes" id="UP000008553">
    <property type="component" value="Unassembled WGS sequence"/>
</dbReference>
<dbReference type="InParanoid" id="Q7RM89"/>
<feature type="transmembrane region" description="Helical" evidence="1">
    <location>
        <begin position="5"/>
        <end position="23"/>
    </location>
</feature>
<name>Q7RM89_PLAYO</name>